<dbReference type="Proteomes" id="UP001498238">
    <property type="component" value="Unassembled WGS sequence"/>
</dbReference>
<gene>
    <name evidence="5" type="ORF">NCCP602_27530</name>
</gene>
<reference evidence="5 6" key="1">
    <citation type="submission" date="2024-01" db="EMBL/GenBank/DDBJ databases">
        <title>Characterization of antibiotic resistant novel bacterial strains and their environmental applications.</title>
        <authorList>
            <person name="Manzoor S."/>
            <person name="Abbas S."/>
            <person name="Arshad M."/>
            <person name="Ahmed I."/>
        </authorList>
    </citation>
    <scope>NUCLEOTIDE SEQUENCE [LARGE SCALE GENOMIC DNA]</scope>
    <source>
        <strain evidence="5 6">NCCP-602</strain>
    </source>
</reference>
<evidence type="ECO:0000256" key="2">
    <source>
        <dbReference type="ARBA" id="ARBA00023125"/>
    </source>
</evidence>
<dbReference type="SUPFAM" id="SSF53822">
    <property type="entry name" value="Periplasmic binding protein-like I"/>
    <property type="match status" value="1"/>
</dbReference>
<evidence type="ECO:0000259" key="4">
    <source>
        <dbReference type="PROSITE" id="PS50932"/>
    </source>
</evidence>
<comment type="caution">
    <text evidence="5">The sequence shown here is derived from an EMBL/GenBank/DDBJ whole genome shotgun (WGS) entry which is preliminary data.</text>
</comment>
<dbReference type="GO" id="GO:0003677">
    <property type="term" value="F:DNA binding"/>
    <property type="evidence" value="ECO:0007669"/>
    <property type="project" value="UniProtKB-KW"/>
</dbReference>
<feature type="domain" description="HTH lacI-type" evidence="4">
    <location>
        <begin position="13"/>
        <end position="68"/>
    </location>
</feature>
<keyword evidence="6" id="KW-1185">Reference proteome</keyword>
<evidence type="ECO:0000313" key="5">
    <source>
        <dbReference type="EMBL" id="GAA0036792.1"/>
    </source>
</evidence>
<dbReference type="PROSITE" id="PS50932">
    <property type="entry name" value="HTH_LACI_2"/>
    <property type="match status" value="1"/>
</dbReference>
<proteinExistence type="predicted"/>
<evidence type="ECO:0000256" key="1">
    <source>
        <dbReference type="ARBA" id="ARBA00023015"/>
    </source>
</evidence>
<keyword evidence="1" id="KW-0805">Transcription regulation</keyword>
<dbReference type="PANTHER" id="PTHR30146:SF109">
    <property type="entry name" value="HTH-TYPE TRANSCRIPTIONAL REGULATOR GALS"/>
    <property type="match status" value="1"/>
</dbReference>
<keyword evidence="2 5" id="KW-0238">DNA-binding</keyword>
<accession>A0ABP3CAG4</accession>
<evidence type="ECO:0000256" key="3">
    <source>
        <dbReference type="ARBA" id="ARBA00023163"/>
    </source>
</evidence>
<dbReference type="InterPro" id="IPR046335">
    <property type="entry name" value="LacI/GalR-like_sensor"/>
</dbReference>
<sequence length="362" mass="38943">MDDRQTAKPRPRVSAAQVARACGVSTATVSYVFNGKQGVSASVRRQVIETANDLGYRSPLTTAQHNRTLTRVIGLIVPSMVNYMHMHWAQEIIEAADEEGYDVFVATTGDDPERLAHVATTMAARGVDGVISTGGMRLDARAHRTLSTARIPVVNLSRSVEHADASFIGIDDAQAARELMTHVLGHGVQRVATVIGPRFSTASATREHSFLTTAAEHGITIPGRWRVSTRLNRNGGRIAAEELLADPHDRPQAIVCGSDEVALGIIEHSLVAGIDIPDDLIVVGSDGLARSRSPLLGLTTIVQPVAEMARSAFTVLLERIADPSTPTRTVICTHRLHIGTSCGCHPETFNSLTTRRPDTPRP</sequence>
<dbReference type="InterPro" id="IPR000843">
    <property type="entry name" value="HTH_LacI"/>
</dbReference>
<dbReference type="InterPro" id="IPR010982">
    <property type="entry name" value="Lambda_DNA-bd_dom_sf"/>
</dbReference>
<dbReference type="SUPFAM" id="SSF47413">
    <property type="entry name" value="lambda repressor-like DNA-binding domains"/>
    <property type="match status" value="1"/>
</dbReference>
<dbReference type="SMART" id="SM00354">
    <property type="entry name" value="HTH_LACI"/>
    <property type="match status" value="1"/>
</dbReference>
<dbReference type="RefSeq" id="WP_339393505.1">
    <property type="nucleotide sequence ID" value="NZ_BAAAAF010000012.1"/>
</dbReference>
<dbReference type="CDD" id="cd06267">
    <property type="entry name" value="PBP1_LacI_sugar_binding-like"/>
    <property type="match status" value="1"/>
</dbReference>
<name>A0ABP3CAG4_9MICO</name>
<dbReference type="PANTHER" id="PTHR30146">
    <property type="entry name" value="LACI-RELATED TRANSCRIPTIONAL REPRESSOR"/>
    <property type="match status" value="1"/>
</dbReference>
<dbReference type="InterPro" id="IPR028082">
    <property type="entry name" value="Peripla_BP_I"/>
</dbReference>
<dbReference type="EMBL" id="BAAAAF010000012">
    <property type="protein sequence ID" value="GAA0036792.1"/>
    <property type="molecule type" value="Genomic_DNA"/>
</dbReference>
<dbReference type="Gene3D" id="1.10.260.40">
    <property type="entry name" value="lambda repressor-like DNA-binding domains"/>
    <property type="match status" value="1"/>
</dbReference>
<protein>
    <submittedName>
        <fullName evidence="5">LacI family DNA-binding transcriptional regulator</fullName>
    </submittedName>
</protein>
<dbReference type="Gene3D" id="3.40.50.2300">
    <property type="match status" value="2"/>
</dbReference>
<dbReference type="CDD" id="cd01392">
    <property type="entry name" value="HTH_LacI"/>
    <property type="match status" value="1"/>
</dbReference>
<organism evidence="5 6">
    <name type="scientific">Brevibacterium metallidurans</name>
    <dbReference type="NCBI Taxonomy" id="1482676"/>
    <lineage>
        <taxon>Bacteria</taxon>
        <taxon>Bacillati</taxon>
        <taxon>Actinomycetota</taxon>
        <taxon>Actinomycetes</taxon>
        <taxon>Micrococcales</taxon>
        <taxon>Brevibacteriaceae</taxon>
        <taxon>Brevibacterium</taxon>
    </lineage>
</organism>
<evidence type="ECO:0000313" key="6">
    <source>
        <dbReference type="Proteomes" id="UP001498238"/>
    </source>
</evidence>
<keyword evidence="3" id="KW-0804">Transcription</keyword>
<dbReference type="Pfam" id="PF00356">
    <property type="entry name" value="LacI"/>
    <property type="match status" value="1"/>
</dbReference>
<dbReference type="Pfam" id="PF13377">
    <property type="entry name" value="Peripla_BP_3"/>
    <property type="match status" value="1"/>
</dbReference>